<sequence length="379" mass="42379">MPVYITATSKFLPNQPVANNDMEEYLGYINGKPSKSKSIVLRNNAITNRYYALEKGGKSTHTNAQMTALAVKDLFKNDPEKIKEIELLSCGTSSPDQMMPSHGVMTHGWLPEMGPIEVVSPAGVCCAGMHSLKYAYMAVKSGEAKQVIATGSERFSGLLVADVFEEEAQKLKELTENPFIAFQKEFLRWMLSDGASAFLLNDEPNQEGISLRIDWIEGVSYANEMEACMYMGCEKEKDGTIKGFMDFTPDEIKNKSIFSIKQDINLLSDNIVALGGKKIKEIFDRKGLTAKDIDWFLPHISSNFFKSKIYDLVEIYGGGIPYEKWFINLYTVGNVGAASVYLMIDELFHSGKLKKGEKILLLVPESSRFSYMYAMLTVV</sequence>
<dbReference type="Pfam" id="PF08541">
    <property type="entry name" value="ACP_syn_III_C"/>
    <property type="match status" value="1"/>
</dbReference>
<evidence type="ECO:0000256" key="1">
    <source>
        <dbReference type="ARBA" id="ARBA00022679"/>
    </source>
</evidence>
<protein>
    <submittedName>
        <fullName evidence="4">Beta-ketoacyl-ACP synthase III</fullName>
    </submittedName>
</protein>
<dbReference type="SUPFAM" id="SSF53901">
    <property type="entry name" value="Thiolase-like"/>
    <property type="match status" value="2"/>
</dbReference>
<dbReference type="Proteomes" id="UP001596958">
    <property type="component" value="Unassembled WGS sequence"/>
</dbReference>
<feature type="domain" description="Beta-ketoacyl-[acyl-carrier-protein] synthase III C-terminal" evidence="3">
    <location>
        <begin position="284"/>
        <end position="362"/>
    </location>
</feature>
<keyword evidence="2" id="KW-0012">Acyltransferase</keyword>
<accession>A0ABW2YTI7</accession>
<keyword evidence="5" id="KW-1185">Reference proteome</keyword>
<dbReference type="CDD" id="cd00827">
    <property type="entry name" value="init_cond_enzymes"/>
    <property type="match status" value="1"/>
</dbReference>
<dbReference type="EMBL" id="JBHTHU010000005">
    <property type="protein sequence ID" value="MFD0749752.1"/>
    <property type="molecule type" value="Genomic_DNA"/>
</dbReference>
<comment type="caution">
    <text evidence="4">The sequence shown here is derived from an EMBL/GenBank/DDBJ whole genome shotgun (WGS) entry which is preliminary data.</text>
</comment>
<dbReference type="PANTHER" id="PTHR34069">
    <property type="entry name" value="3-OXOACYL-[ACYL-CARRIER-PROTEIN] SYNTHASE 3"/>
    <property type="match status" value="1"/>
</dbReference>
<dbReference type="PANTHER" id="PTHR34069:SF2">
    <property type="entry name" value="BETA-KETOACYL-[ACYL-CARRIER-PROTEIN] SYNTHASE III"/>
    <property type="match status" value="1"/>
</dbReference>
<dbReference type="InterPro" id="IPR016039">
    <property type="entry name" value="Thiolase-like"/>
</dbReference>
<dbReference type="RefSeq" id="WP_377098385.1">
    <property type="nucleotide sequence ID" value="NZ_JBHTHU010000005.1"/>
</dbReference>
<dbReference type="NCBIfam" id="NF005293">
    <property type="entry name" value="PRK06816.1"/>
    <property type="match status" value="1"/>
</dbReference>
<evidence type="ECO:0000313" key="5">
    <source>
        <dbReference type="Proteomes" id="UP001596958"/>
    </source>
</evidence>
<organism evidence="4 5">
    <name type="scientific">Mucilaginibacter calamicampi</name>
    <dbReference type="NCBI Taxonomy" id="1302352"/>
    <lineage>
        <taxon>Bacteria</taxon>
        <taxon>Pseudomonadati</taxon>
        <taxon>Bacteroidota</taxon>
        <taxon>Sphingobacteriia</taxon>
        <taxon>Sphingobacteriales</taxon>
        <taxon>Sphingobacteriaceae</taxon>
        <taxon>Mucilaginibacter</taxon>
    </lineage>
</organism>
<keyword evidence="1" id="KW-0808">Transferase</keyword>
<evidence type="ECO:0000259" key="3">
    <source>
        <dbReference type="Pfam" id="PF08541"/>
    </source>
</evidence>
<name>A0ABW2YTI7_9SPHI</name>
<reference evidence="5" key="1">
    <citation type="journal article" date="2019" name="Int. J. Syst. Evol. Microbiol.">
        <title>The Global Catalogue of Microorganisms (GCM) 10K type strain sequencing project: providing services to taxonomists for standard genome sequencing and annotation.</title>
        <authorList>
            <consortium name="The Broad Institute Genomics Platform"/>
            <consortium name="The Broad Institute Genome Sequencing Center for Infectious Disease"/>
            <person name="Wu L."/>
            <person name="Ma J."/>
        </authorList>
    </citation>
    <scope>NUCLEOTIDE SEQUENCE [LARGE SCALE GENOMIC DNA]</scope>
    <source>
        <strain evidence="5">CCUG 63418</strain>
    </source>
</reference>
<dbReference type="InterPro" id="IPR013747">
    <property type="entry name" value="ACP_syn_III_C"/>
</dbReference>
<evidence type="ECO:0000256" key="2">
    <source>
        <dbReference type="ARBA" id="ARBA00023315"/>
    </source>
</evidence>
<dbReference type="Gene3D" id="3.40.47.10">
    <property type="match status" value="2"/>
</dbReference>
<proteinExistence type="predicted"/>
<evidence type="ECO:0000313" key="4">
    <source>
        <dbReference type="EMBL" id="MFD0749752.1"/>
    </source>
</evidence>
<gene>
    <name evidence="4" type="ORF">ACFQZS_06340</name>
</gene>